<dbReference type="InterPro" id="IPR011009">
    <property type="entry name" value="Kinase-like_dom_sf"/>
</dbReference>
<evidence type="ECO:0000313" key="3">
    <source>
        <dbReference type="Proteomes" id="UP000325134"/>
    </source>
</evidence>
<dbReference type="Gene3D" id="3.90.1200.10">
    <property type="match status" value="1"/>
</dbReference>
<dbReference type="SUPFAM" id="SSF56112">
    <property type="entry name" value="Protein kinase-like (PK-like)"/>
    <property type="match status" value="1"/>
</dbReference>
<feature type="domain" description="Aminoglycoside phosphotransferase" evidence="1">
    <location>
        <begin position="5"/>
        <end position="206"/>
    </location>
</feature>
<keyword evidence="2" id="KW-0418">Kinase</keyword>
<keyword evidence="2" id="KW-0808">Transferase</keyword>
<proteinExistence type="predicted"/>
<dbReference type="InterPro" id="IPR002575">
    <property type="entry name" value="Aminoglycoside_PTrfase"/>
</dbReference>
<evidence type="ECO:0000313" key="2">
    <source>
        <dbReference type="EMBL" id="SHE79215.1"/>
    </source>
</evidence>
<dbReference type="GO" id="GO:0016301">
    <property type="term" value="F:kinase activity"/>
    <property type="evidence" value="ECO:0007669"/>
    <property type="project" value="UniProtKB-KW"/>
</dbReference>
<name>A0A1M4WDF6_9RHOB</name>
<reference evidence="2 3" key="1">
    <citation type="submission" date="2016-11" db="EMBL/GenBank/DDBJ databases">
        <authorList>
            <person name="Varghese N."/>
            <person name="Submissions S."/>
        </authorList>
    </citation>
    <scope>NUCLEOTIDE SEQUENCE [LARGE SCALE GENOMIC DNA]</scope>
    <source>
        <strain evidence="2 3">DSM 29341</strain>
    </source>
</reference>
<gene>
    <name evidence="2" type="ORF">SAMN05444279_10896</name>
</gene>
<dbReference type="Proteomes" id="UP000325134">
    <property type="component" value="Unassembled WGS sequence"/>
</dbReference>
<dbReference type="AlphaFoldDB" id="A0A1M4WDF6"/>
<accession>A0A1M4WDF6</accession>
<sequence>MDRGRDKVLKLYDTTEDNPLFRNDARLEAACLRALSETGMAPRLRASGHFGKDGWVLYDHAPGAPWQKGVECVARLLRRLHDMDPSVAAPAGRNGSAELARHGSEILNLCHDKRRKTLQSLMPGTRVPPTARTCLIHGDPVAGNILTSPSGAMLIDWQCPAVGDRCEDLALFLSPAMQLIYRGRPLTHDQEFQFLQAYGCPETAGRYRELKPWYAWRMAAYCLWRFENGAPAYEGGLMLELAGLAEAR</sequence>
<organism evidence="2 3">
    <name type="scientific">Ruegeria intermedia</name>
    <dbReference type="NCBI Taxonomy" id="996115"/>
    <lineage>
        <taxon>Bacteria</taxon>
        <taxon>Pseudomonadati</taxon>
        <taxon>Pseudomonadota</taxon>
        <taxon>Alphaproteobacteria</taxon>
        <taxon>Rhodobacterales</taxon>
        <taxon>Roseobacteraceae</taxon>
        <taxon>Ruegeria</taxon>
    </lineage>
</organism>
<dbReference type="EMBL" id="FQVK01000008">
    <property type="protein sequence ID" value="SHE79215.1"/>
    <property type="molecule type" value="Genomic_DNA"/>
</dbReference>
<protein>
    <submittedName>
        <fullName evidence="2">Predicted kinase, aminoglycoside phosphotransferase (APT) family</fullName>
    </submittedName>
</protein>
<dbReference type="Pfam" id="PF01636">
    <property type="entry name" value="APH"/>
    <property type="match status" value="1"/>
</dbReference>
<keyword evidence="3" id="KW-1185">Reference proteome</keyword>
<evidence type="ECO:0000259" key="1">
    <source>
        <dbReference type="Pfam" id="PF01636"/>
    </source>
</evidence>